<evidence type="ECO:0000313" key="3">
    <source>
        <dbReference type="EMBL" id="KFB38473.1"/>
    </source>
</evidence>
<organism evidence="3">
    <name type="scientific">Anopheles sinensis</name>
    <name type="common">Mosquito</name>
    <dbReference type="NCBI Taxonomy" id="74873"/>
    <lineage>
        <taxon>Eukaryota</taxon>
        <taxon>Metazoa</taxon>
        <taxon>Ecdysozoa</taxon>
        <taxon>Arthropoda</taxon>
        <taxon>Hexapoda</taxon>
        <taxon>Insecta</taxon>
        <taxon>Pterygota</taxon>
        <taxon>Neoptera</taxon>
        <taxon>Endopterygota</taxon>
        <taxon>Diptera</taxon>
        <taxon>Nematocera</taxon>
        <taxon>Culicoidea</taxon>
        <taxon>Culicidae</taxon>
        <taxon>Anophelinae</taxon>
        <taxon>Anopheles</taxon>
    </lineage>
</organism>
<proteinExistence type="predicted"/>
<feature type="signal peptide" evidence="2">
    <location>
        <begin position="1"/>
        <end position="38"/>
    </location>
</feature>
<dbReference type="VEuPathDB" id="VectorBase:ASIS014556"/>
<dbReference type="AlphaFoldDB" id="A0A084VKH9"/>
<reference evidence="3 5" key="1">
    <citation type="journal article" date="2014" name="BMC Genomics">
        <title>Genome sequence of Anopheles sinensis provides insight into genetics basis of mosquito competence for malaria parasites.</title>
        <authorList>
            <person name="Zhou D."/>
            <person name="Zhang D."/>
            <person name="Ding G."/>
            <person name="Shi L."/>
            <person name="Hou Q."/>
            <person name="Ye Y."/>
            <person name="Xu Y."/>
            <person name="Zhou H."/>
            <person name="Xiong C."/>
            <person name="Li S."/>
            <person name="Yu J."/>
            <person name="Hong S."/>
            <person name="Yu X."/>
            <person name="Zou P."/>
            <person name="Chen C."/>
            <person name="Chang X."/>
            <person name="Wang W."/>
            <person name="Lv Y."/>
            <person name="Sun Y."/>
            <person name="Ma L."/>
            <person name="Shen B."/>
            <person name="Zhu C."/>
        </authorList>
    </citation>
    <scope>NUCLEOTIDE SEQUENCE [LARGE SCALE GENOMIC DNA]</scope>
</reference>
<accession>A0A084VKH9</accession>
<feature type="region of interest" description="Disordered" evidence="1">
    <location>
        <begin position="56"/>
        <end position="98"/>
    </location>
</feature>
<evidence type="ECO:0000256" key="1">
    <source>
        <dbReference type="SAM" id="MobiDB-lite"/>
    </source>
</evidence>
<evidence type="ECO:0000313" key="5">
    <source>
        <dbReference type="Proteomes" id="UP000030765"/>
    </source>
</evidence>
<feature type="compositionally biased region" description="Polar residues" evidence="1">
    <location>
        <begin position="65"/>
        <end position="74"/>
    </location>
</feature>
<keyword evidence="5" id="KW-1185">Reference proteome</keyword>
<reference evidence="4" key="2">
    <citation type="submission" date="2020-05" db="UniProtKB">
        <authorList>
            <consortium name="EnsemblMetazoa"/>
        </authorList>
    </citation>
    <scope>IDENTIFICATION</scope>
</reference>
<dbReference type="Proteomes" id="UP000030765">
    <property type="component" value="Unassembled WGS sequence"/>
</dbReference>
<dbReference type="EMBL" id="KE524948">
    <property type="protein sequence ID" value="KFB38473.1"/>
    <property type="molecule type" value="Genomic_DNA"/>
</dbReference>
<dbReference type="EMBL" id="ATLV01014225">
    <property type="status" value="NOT_ANNOTATED_CDS"/>
    <property type="molecule type" value="Genomic_DNA"/>
</dbReference>
<feature type="chain" id="PRO_5010759846" evidence="2">
    <location>
        <begin position="39"/>
        <end position="118"/>
    </location>
</feature>
<dbReference type="EnsemblMetazoa" id="ASIC005876-RA">
    <property type="protein sequence ID" value="ASIC005876-PA"/>
    <property type="gene ID" value="ASIC005876"/>
</dbReference>
<sequence>MARQSASISSSTRLQLLVRFLLAGLVLLVIVGQSGVDGGSVGGWDDSDAAVDGSDELFEEESSEQDVSSASEKVTISDERQETTTVEPVSAGPEGTTLGYNAVATTPKIVKTVKKLSR</sequence>
<keyword evidence="2" id="KW-0732">Signal</keyword>
<evidence type="ECO:0000256" key="2">
    <source>
        <dbReference type="SAM" id="SignalP"/>
    </source>
</evidence>
<gene>
    <name evidence="3" type="ORF">ZHAS_00005876</name>
</gene>
<protein>
    <submittedName>
        <fullName evidence="3 4">Aldose 1-epimerase</fullName>
    </submittedName>
</protein>
<evidence type="ECO:0000313" key="4">
    <source>
        <dbReference type="EnsemblMetazoa" id="ASIC005876-PA"/>
    </source>
</evidence>
<name>A0A084VKH9_ANOSI</name>
<dbReference type="VEuPathDB" id="VectorBase:ASIC005876"/>